<evidence type="ECO:0000259" key="2">
    <source>
        <dbReference type="PROSITE" id="PS50104"/>
    </source>
</evidence>
<comment type="caution">
    <text evidence="3">The sequence shown here is derived from an EMBL/GenBank/DDBJ whole genome shotgun (WGS) entry which is preliminary data.</text>
</comment>
<sequence>MEGLQLTCGCQELWIEKWLKVKRCVNEKLFKCAVPDHGIIEARNFSSSLLDCKPYSSIVTVLVMSAFLAALIICGFLTSLLRYETLIIFLKIRQINPDKSETAKRFQHDVALTFNEEDDILRDWILKVLLPNLEDNNYRVFLPSRDIPFGSKRDNIIMKTFAKTRSFLVVLSEKYLNQTENQSSRLWTENEWKCAWNQFKDDRMKTLIIINYGHLAPSDVSLAQIAAFLRVGHTVEFGNHDAQIMHDIYDKLGPAPNQPERRDIVKNIKYKARNRQFNGYPKVYPENSDIDMSKLFDVDSLFRVEKTLIENTLGMSFKYLCSETNFSNARCISKQITYSYPCRTLVKKVK</sequence>
<dbReference type="EMBL" id="JAIWYP010000007">
    <property type="protein sequence ID" value="KAH3794609.1"/>
    <property type="molecule type" value="Genomic_DNA"/>
</dbReference>
<keyword evidence="1" id="KW-1133">Transmembrane helix</keyword>
<organism evidence="3 4">
    <name type="scientific">Dreissena polymorpha</name>
    <name type="common">Zebra mussel</name>
    <name type="synonym">Mytilus polymorpha</name>
    <dbReference type="NCBI Taxonomy" id="45954"/>
    <lineage>
        <taxon>Eukaryota</taxon>
        <taxon>Metazoa</taxon>
        <taxon>Spiralia</taxon>
        <taxon>Lophotrochozoa</taxon>
        <taxon>Mollusca</taxon>
        <taxon>Bivalvia</taxon>
        <taxon>Autobranchia</taxon>
        <taxon>Heteroconchia</taxon>
        <taxon>Euheterodonta</taxon>
        <taxon>Imparidentia</taxon>
        <taxon>Neoheterodontei</taxon>
        <taxon>Myida</taxon>
        <taxon>Dreissenoidea</taxon>
        <taxon>Dreissenidae</taxon>
        <taxon>Dreissena</taxon>
    </lineage>
</organism>
<protein>
    <recommendedName>
        <fullName evidence="2">TIR domain-containing protein</fullName>
    </recommendedName>
</protein>
<dbReference type="PROSITE" id="PS50104">
    <property type="entry name" value="TIR"/>
    <property type="match status" value="1"/>
</dbReference>
<feature type="transmembrane region" description="Helical" evidence="1">
    <location>
        <begin position="55"/>
        <end position="81"/>
    </location>
</feature>
<name>A0A9D4FBA3_DREPO</name>
<accession>A0A9D4FBA3</accession>
<dbReference type="OrthoDB" id="6094498at2759"/>
<dbReference type="InterPro" id="IPR000157">
    <property type="entry name" value="TIR_dom"/>
</dbReference>
<dbReference type="SUPFAM" id="SSF52200">
    <property type="entry name" value="Toll/Interleukin receptor TIR domain"/>
    <property type="match status" value="1"/>
</dbReference>
<dbReference type="Gene3D" id="3.40.50.10140">
    <property type="entry name" value="Toll/interleukin-1 receptor homology (TIR) domain"/>
    <property type="match status" value="1"/>
</dbReference>
<dbReference type="AlphaFoldDB" id="A0A9D4FBA3"/>
<dbReference type="Pfam" id="PF13676">
    <property type="entry name" value="TIR_2"/>
    <property type="match status" value="1"/>
</dbReference>
<evidence type="ECO:0000313" key="3">
    <source>
        <dbReference type="EMBL" id="KAH3794609.1"/>
    </source>
</evidence>
<dbReference type="InterPro" id="IPR035897">
    <property type="entry name" value="Toll_tir_struct_dom_sf"/>
</dbReference>
<reference evidence="3" key="1">
    <citation type="journal article" date="2019" name="bioRxiv">
        <title>The Genome of the Zebra Mussel, Dreissena polymorpha: A Resource for Invasive Species Research.</title>
        <authorList>
            <person name="McCartney M.A."/>
            <person name="Auch B."/>
            <person name="Kono T."/>
            <person name="Mallez S."/>
            <person name="Zhang Y."/>
            <person name="Obille A."/>
            <person name="Becker A."/>
            <person name="Abrahante J.E."/>
            <person name="Garbe J."/>
            <person name="Badalamenti J.P."/>
            <person name="Herman A."/>
            <person name="Mangelson H."/>
            <person name="Liachko I."/>
            <person name="Sullivan S."/>
            <person name="Sone E.D."/>
            <person name="Koren S."/>
            <person name="Silverstein K.A.T."/>
            <person name="Beckman K.B."/>
            <person name="Gohl D.M."/>
        </authorList>
    </citation>
    <scope>NUCLEOTIDE SEQUENCE</scope>
    <source>
        <strain evidence="3">Duluth1</strain>
        <tissue evidence="3">Whole animal</tissue>
    </source>
</reference>
<evidence type="ECO:0000313" key="4">
    <source>
        <dbReference type="Proteomes" id="UP000828390"/>
    </source>
</evidence>
<keyword evidence="1" id="KW-0812">Transmembrane</keyword>
<feature type="domain" description="TIR" evidence="2">
    <location>
        <begin position="106"/>
        <end position="256"/>
    </location>
</feature>
<gene>
    <name evidence="3" type="ORF">DPMN_148146</name>
</gene>
<evidence type="ECO:0000256" key="1">
    <source>
        <dbReference type="SAM" id="Phobius"/>
    </source>
</evidence>
<proteinExistence type="predicted"/>
<keyword evidence="1" id="KW-0472">Membrane</keyword>
<dbReference type="Proteomes" id="UP000828390">
    <property type="component" value="Unassembled WGS sequence"/>
</dbReference>
<dbReference type="GO" id="GO:0007165">
    <property type="term" value="P:signal transduction"/>
    <property type="evidence" value="ECO:0007669"/>
    <property type="project" value="InterPro"/>
</dbReference>
<reference evidence="3" key="2">
    <citation type="submission" date="2020-11" db="EMBL/GenBank/DDBJ databases">
        <authorList>
            <person name="McCartney M.A."/>
            <person name="Auch B."/>
            <person name="Kono T."/>
            <person name="Mallez S."/>
            <person name="Becker A."/>
            <person name="Gohl D.M."/>
            <person name="Silverstein K.A.T."/>
            <person name="Koren S."/>
            <person name="Bechman K.B."/>
            <person name="Herman A."/>
            <person name="Abrahante J.E."/>
            <person name="Garbe J."/>
        </authorList>
    </citation>
    <scope>NUCLEOTIDE SEQUENCE</scope>
    <source>
        <strain evidence="3">Duluth1</strain>
        <tissue evidence="3">Whole animal</tissue>
    </source>
</reference>
<keyword evidence="4" id="KW-1185">Reference proteome</keyword>